<dbReference type="EMBL" id="JAOSHN010000002">
    <property type="protein sequence ID" value="MCU7378020.1"/>
    <property type="molecule type" value="Genomic_DNA"/>
</dbReference>
<comment type="caution">
    <text evidence="1">The sequence shown here is derived from an EMBL/GenBank/DDBJ whole genome shotgun (WGS) entry which is preliminary data.</text>
</comment>
<dbReference type="Proteomes" id="UP001065549">
    <property type="component" value="Unassembled WGS sequence"/>
</dbReference>
<keyword evidence="2" id="KW-1185">Reference proteome</keyword>
<evidence type="ECO:0000313" key="1">
    <source>
        <dbReference type="EMBL" id="MCU7378020.1"/>
    </source>
</evidence>
<name>A0A9J6QRJ0_9FIRM</name>
<dbReference type="AlphaFoldDB" id="A0A9J6QRJ0"/>
<organism evidence="1 2">
    <name type="scientific">Hominibacterium faecale</name>
    <dbReference type="NCBI Taxonomy" id="2839743"/>
    <lineage>
        <taxon>Bacteria</taxon>
        <taxon>Bacillati</taxon>
        <taxon>Bacillota</taxon>
        <taxon>Clostridia</taxon>
        <taxon>Peptostreptococcales</taxon>
        <taxon>Anaerovoracaceae</taxon>
        <taxon>Hominibacterium</taxon>
    </lineage>
</organism>
<dbReference type="InterPro" id="IPR029058">
    <property type="entry name" value="AB_hydrolase_fold"/>
</dbReference>
<gene>
    <name evidence="1" type="ORF">OBO34_06595</name>
</gene>
<dbReference type="GO" id="GO:0016787">
    <property type="term" value="F:hydrolase activity"/>
    <property type="evidence" value="ECO:0007669"/>
    <property type="project" value="UniProtKB-KW"/>
</dbReference>
<sequence length="375" mass="42244">MLKKYNPFVRGSYPVGVKSDCYTDETRGVVLNVEIWYPAAEKYAGMDLDPKTKDVYQEVWLVEGMDEESTASQDAVRDADAAQGKYPLVILAHGWAGHRRESTFIGTHLASYGYVVISADFPVGTFGEVDAFFTKQETIHDYNALEKHVTAIGESRFRDIPFLIDTVIEKERNIDIEAGIGITGASYGGWTSFMAPSIDQRVIASVPMCPGIRSDFKYESGPLNVMPEIDFSKYSEDTKTLILCADRDCIIPLQVQLENLKRLENEYRMVIMFRADHNHFVDDIDDVGQVWLKDFLVRLANIFPDPEMNLKLMAERCCRPGQLVDGNTAKEVWRGLILAHMDRVLKRNADASDFIRGDIDAATETIGAHTYTISK</sequence>
<proteinExistence type="predicted"/>
<dbReference type="Gene3D" id="3.40.50.1820">
    <property type="entry name" value="alpha/beta hydrolase"/>
    <property type="match status" value="1"/>
</dbReference>
<dbReference type="Pfam" id="PF03403">
    <property type="entry name" value="PAF-AH_p_II"/>
    <property type="match status" value="1"/>
</dbReference>
<keyword evidence="1" id="KW-0378">Hydrolase</keyword>
<evidence type="ECO:0000313" key="2">
    <source>
        <dbReference type="Proteomes" id="UP001065549"/>
    </source>
</evidence>
<protein>
    <submittedName>
        <fullName evidence="1">Dienelactone hydrolase family protein</fullName>
    </submittedName>
</protein>
<reference evidence="1" key="1">
    <citation type="submission" date="2022-09" db="EMBL/GenBank/DDBJ databases">
        <title>Culturomic study of gut microbiota in children with autism spectrum disorder.</title>
        <authorList>
            <person name="Efimov B.A."/>
            <person name="Chaplin A.V."/>
            <person name="Sokolova S.R."/>
            <person name="Pikina A.P."/>
            <person name="Korzhanova M."/>
            <person name="Belova V."/>
            <person name="Korostin D."/>
        </authorList>
    </citation>
    <scope>NUCLEOTIDE SEQUENCE</scope>
    <source>
        <strain evidence="1">ASD5510</strain>
    </source>
</reference>
<dbReference type="SUPFAM" id="SSF53474">
    <property type="entry name" value="alpha/beta-Hydrolases"/>
    <property type="match status" value="1"/>
</dbReference>
<accession>A0A9J6QRJ0</accession>
<dbReference type="RefSeq" id="WP_148395292.1">
    <property type="nucleotide sequence ID" value="NZ_JAJAGH010000006.1"/>
</dbReference>